<keyword evidence="6" id="KW-1185">Reference proteome</keyword>
<dbReference type="OrthoDB" id="9772630at2"/>
<dbReference type="InterPro" id="IPR050768">
    <property type="entry name" value="UPF0353/GerABKA_families"/>
</dbReference>
<evidence type="ECO:0000313" key="5">
    <source>
        <dbReference type="EMBL" id="SHI13296.1"/>
    </source>
</evidence>
<dbReference type="EMBL" id="FQXV01000009">
    <property type="protein sequence ID" value="SHI13296.1"/>
    <property type="molecule type" value="Genomic_DNA"/>
</dbReference>
<dbReference type="PANTHER" id="PTHR22550">
    <property type="entry name" value="SPORE GERMINATION PROTEIN"/>
    <property type="match status" value="1"/>
</dbReference>
<organism evidence="5 6">
    <name type="scientific">Sporobacter termitidis DSM 10068</name>
    <dbReference type="NCBI Taxonomy" id="1123282"/>
    <lineage>
        <taxon>Bacteria</taxon>
        <taxon>Bacillati</taxon>
        <taxon>Bacillota</taxon>
        <taxon>Clostridia</taxon>
        <taxon>Eubacteriales</taxon>
        <taxon>Oscillospiraceae</taxon>
        <taxon>Sporobacter</taxon>
    </lineage>
</organism>
<dbReference type="PANTHER" id="PTHR22550:SF5">
    <property type="entry name" value="LEUCINE ZIPPER PROTEIN 4"/>
    <property type="match status" value="1"/>
</dbReference>
<name>A0A1M5YMS5_9FIRM</name>
<feature type="transmembrane region" description="Helical" evidence="4">
    <location>
        <begin position="406"/>
        <end position="425"/>
    </location>
</feature>
<dbReference type="GO" id="GO:0016020">
    <property type="term" value="C:membrane"/>
    <property type="evidence" value="ECO:0007669"/>
    <property type="project" value="InterPro"/>
</dbReference>
<dbReference type="STRING" id="1123282.SAMN02745823_02676"/>
<feature type="transmembrane region" description="Helical" evidence="4">
    <location>
        <begin position="437"/>
        <end position="462"/>
    </location>
</feature>
<dbReference type="AlphaFoldDB" id="A0A1M5YMS5"/>
<reference evidence="5 6" key="1">
    <citation type="submission" date="2016-11" db="EMBL/GenBank/DDBJ databases">
        <authorList>
            <person name="Jaros S."/>
            <person name="Januszkiewicz K."/>
            <person name="Wedrychowicz H."/>
        </authorList>
    </citation>
    <scope>NUCLEOTIDE SEQUENCE [LARGE SCALE GENOMIC DNA]</scope>
    <source>
        <strain evidence="5 6">DSM 10068</strain>
    </source>
</reference>
<comment type="similarity">
    <text evidence="1">Belongs to the GerABKA family.</text>
</comment>
<dbReference type="InterPro" id="IPR004995">
    <property type="entry name" value="Spore_Ger"/>
</dbReference>
<dbReference type="Pfam" id="PF03323">
    <property type="entry name" value="GerA"/>
    <property type="match status" value="1"/>
</dbReference>
<evidence type="ECO:0000256" key="3">
    <source>
        <dbReference type="SAM" id="MobiDB-lite"/>
    </source>
</evidence>
<proteinExistence type="inferred from homology"/>
<accession>A0A1M5YMS5</accession>
<keyword evidence="4" id="KW-1133">Transmembrane helix</keyword>
<keyword evidence="2 4" id="KW-0472">Membrane</keyword>
<feature type="region of interest" description="Disordered" evidence="3">
    <location>
        <begin position="1"/>
        <end position="24"/>
    </location>
</feature>
<evidence type="ECO:0000256" key="4">
    <source>
        <dbReference type="SAM" id="Phobius"/>
    </source>
</evidence>
<dbReference type="RefSeq" id="WP_073079848.1">
    <property type="nucleotide sequence ID" value="NZ_FQXV01000009.1"/>
</dbReference>
<evidence type="ECO:0000256" key="1">
    <source>
        <dbReference type="ARBA" id="ARBA00005278"/>
    </source>
</evidence>
<protein>
    <submittedName>
        <fullName evidence="5">Spore germination protein KA</fullName>
    </submittedName>
</protein>
<sequence>MFRKNKEKPIQTDNNTKNTENTEDRQLAKTLSENIGMFRAIFQDDSTIIFRDFENVNAKGFRCCLVYFDGMVNTEVSNENIINPIMNADILKIRDGGQDVLDILKNKVIYANEIKRSGNVDELLMALFSGDALIMTEGLDAALIVNSKGLQVRSLQEPGLEKVLQGPKEGFSETIITNLSLIRRRLKTPDLRFKFKEIGTRTKTRVCICYIDTLANDDILKELESRLDRISIDGIITSNYIDEMIKDSPLSPFKTIGTTERPDVVAAKLLEGRFAVIVDGTPSALTLPFVFMEYFQSADDYYTSFFFSSINRFLRCLGEFFTTSIPAIYVALITFHHEMIPTELLLSITAARQQVPFPSVIEALILLFTFEVIREAGVRMPLPMGQSVSIVGALVLGQAAIEARLFSAPMVIIIAATGITGLLTIKLKGASILIRLGLLLLAAFMGLYGYIFGVIGAFIYMFSLRSFGVPYMMNYGSINPVDLKDMFIRAPWWYMNYRTKHTAAKNVIRQKVPAKEEKKG</sequence>
<gene>
    <name evidence="5" type="ORF">SAMN02745823_02676</name>
</gene>
<evidence type="ECO:0000256" key="2">
    <source>
        <dbReference type="ARBA" id="ARBA00023136"/>
    </source>
</evidence>
<evidence type="ECO:0000313" key="6">
    <source>
        <dbReference type="Proteomes" id="UP000183995"/>
    </source>
</evidence>
<dbReference type="PIRSF" id="PIRSF005690">
    <property type="entry name" value="GerBA"/>
    <property type="match status" value="1"/>
</dbReference>
<keyword evidence="4" id="KW-0812">Transmembrane</keyword>
<dbReference type="GO" id="GO:0009847">
    <property type="term" value="P:spore germination"/>
    <property type="evidence" value="ECO:0007669"/>
    <property type="project" value="InterPro"/>
</dbReference>
<dbReference type="Proteomes" id="UP000183995">
    <property type="component" value="Unassembled WGS sequence"/>
</dbReference>